<feature type="non-terminal residue" evidence="1">
    <location>
        <position position="1"/>
    </location>
</feature>
<name>A0A813HXD6_POLGL</name>
<proteinExistence type="predicted"/>
<organism evidence="1 2">
    <name type="scientific">Polarella glacialis</name>
    <name type="common">Dinoflagellate</name>
    <dbReference type="NCBI Taxonomy" id="89957"/>
    <lineage>
        <taxon>Eukaryota</taxon>
        <taxon>Sar</taxon>
        <taxon>Alveolata</taxon>
        <taxon>Dinophyceae</taxon>
        <taxon>Suessiales</taxon>
        <taxon>Suessiaceae</taxon>
        <taxon>Polarella</taxon>
    </lineage>
</organism>
<dbReference type="EMBL" id="CAJNNV010033305">
    <property type="protein sequence ID" value="CAE8643206.1"/>
    <property type="molecule type" value="Genomic_DNA"/>
</dbReference>
<gene>
    <name evidence="1" type="ORF">PGLA1383_LOCUS57569</name>
</gene>
<reference evidence="1" key="1">
    <citation type="submission" date="2021-02" db="EMBL/GenBank/DDBJ databases">
        <authorList>
            <person name="Dougan E. K."/>
            <person name="Rhodes N."/>
            <person name="Thang M."/>
            <person name="Chan C."/>
        </authorList>
    </citation>
    <scope>NUCLEOTIDE SEQUENCE</scope>
</reference>
<keyword evidence="2" id="KW-1185">Reference proteome</keyword>
<sequence length="100" mass="10189">MTAVLPAPMHEMAAEASVSRTLAAPTLESLSDLLDAFDRDSPNGTLDVITEAACGCWPSLLGDASAEAAGGLARSSISALLRGAADDRPELGDAVRAFFA</sequence>
<accession>A0A813HXD6</accession>
<evidence type="ECO:0000313" key="2">
    <source>
        <dbReference type="Proteomes" id="UP000654075"/>
    </source>
</evidence>
<protein>
    <submittedName>
        <fullName evidence="1">Uncharacterized protein</fullName>
    </submittedName>
</protein>
<evidence type="ECO:0000313" key="1">
    <source>
        <dbReference type="EMBL" id="CAE8643206.1"/>
    </source>
</evidence>
<comment type="caution">
    <text evidence="1">The sequence shown here is derived from an EMBL/GenBank/DDBJ whole genome shotgun (WGS) entry which is preliminary data.</text>
</comment>
<dbReference type="AlphaFoldDB" id="A0A813HXD6"/>
<dbReference type="Proteomes" id="UP000654075">
    <property type="component" value="Unassembled WGS sequence"/>
</dbReference>